<keyword evidence="1" id="KW-0812">Transmembrane</keyword>
<gene>
    <name evidence="2" type="ORF">DOK78_001518</name>
</gene>
<proteinExistence type="predicted"/>
<feature type="transmembrane region" description="Helical" evidence="1">
    <location>
        <begin position="281"/>
        <end position="300"/>
    </location>
</feature>
<dbReference type="RefSeq" id="WP_207940935.1">
    <property type="nucleotide sequence ID" value="NZ_CP147251.1"/>
</dbReference>
<evidence type="ECO:0000256" key="1">
    <source>
        <dbReference type="SAM" id="Phobius"/>
    </source>
</evidence>
<feature type="transmembrane region" description="Helical" evidence="1">
    <location>
        <begin position="226"/>
        <end position="246"/>
    </location>
</feature>
<evidence type="ECO:0000313" key="3">
    <source>
        <dbReference type="Proteomes" id="UP000664701"/>
    </source>
</evidence>
<dbReference type="EMBL" id="CP147251">
    <property type="protein sequence ID" value="WYJ76881.1"/>
    <property type="molecule type" value="Genomic_DNA"/>
</dbReference>
<feature type="transmembrane region" description="Helical" evidence="1">
    <location>
        <begin position="76"/>
        <end position="96"/>
    </location>
</feature>
<protein>
    <recommendedName>
        <fullName evidence="4">Membrane protein 6-pyruvoyl-tetrahydropterin synthase-related domain-containing protein</fullName>
    </recommendedName>
</protein>
<evidence type="ECO:0000313" key="2">
    <source>
        <dbReference type="EMBL" id="WYJ76881.1"/>
    </source>
</evidence>
<feature type="transmembrane region" description="Helical" evidence="1">
    <location>
        <begin position="203"/>
        <end position="219"/>
    </location>
</feature>
<feature type="transmembrane region" description="Helical" evidence="1">
    <location>
        <begin position="129"/>
        <end position="148"/>
    </location>
</feature>
<reference evidence="2 3" key="1">
    <citation type="submission" date="2021-03" db="EMBL/GenBank/DDBJ databases">
        <authorList>
            <person name="Gilmore M.S."/>
            <person name="Schwartzman J."/>
            <person name="Van Tyne D."/>
            <person name="Martin M."/>
            <person name="Earl A.M."/>
            <person name="Manson A.L."/>
            <person name="Straub T."/>
            <person name="Salamzade R."/>
            <person name="Saavedra J."/>
            <person name="Lebreton F."/>
            <person name="Prichula J."/>
            <person name="Schaufler K."/>
            <person name="Gaca A."/>
            <person name="Sgardioli B."/>
            <person name="Wagenaar J."/>
            <person name="Strong T."/>
        </authorList>
    </citation>
    <scope>NUCLEOTIDE SEQUENCE [LARGE SCALE GENOMIC DNA]</scope>
    <source>
        <strain evidence="2 3">DIV2402</strain>
    </source>
</reference>
<dbReference type="Proteomes" id="UP000664701">
    <property type="component" value="Chromosome"/>
</dbReference>
<feature type="transmembrane region" description="Helical" evidence="1">
    <location>
        <begin position="307"/>
        <end position="325"/>
    </location>
</feature>
<reference evidence="2 3" key="2">
    <citation type="submission" date="2024-03" db="EMBL/GenBank/DDBJ databases">
        <title>The Genome Sequence of Enterococcus sp. DIV2402.</title>
        <authorList>
            <consortium name="The Broad Institute Genomics Platform"/>
            <consortium name="The Broad Institute Microbial Omics Core"/>
            <consortium name="The Broad Institute Genomic Center for Infectious Diseases"/>
            <person name="Earl A."/>
            <person name="Manson A."/>
            <person name="Gilmore M."/>
            <person name="Schwartman J."/>
            <person name="Shea T."/>
            <person name="Abouelleil A."/>
            <person name="Cao P."/>
            <person name="Chapman S."/>
            <person name="Cusick C."/>
            <person name="Young S."/>
            <person name="Neafsey D."/>
            <person name="Nusbaum C."/>
            <person name="Birren B."/>
        </authorList>
    </citation>
    <scope>NUCLEOTIDE SEQUENCE [LARGE SCALE GENOMIC DNA]</scope>
    <source>
        <strain evidence="2 3">DIV2402</strain>
    </source>
</reference>
<feature type="transmembrane region" description="Helical" evidence="1">
    <location>
        <begin position="557"/>
        <end position="582"/>
    </location>
</feature>
<keyword evidence="1" id="KW-0472">Membrane</keyword>
<name>A0ABZ2SR36_9ENTE</name>
<feature type="transmembrane region" description="Helical" evidence="1">
    <location>
        <begin position="377"/>
        <end position="394"/>
    </location>
</feature>
<evidence type="ECO:0008006" key="4">
    <source>
        <dbReference type="Google" id="ProtNLM"/>
    </source>
</evidence>
<feature type="transmembrane region" description="Helical" evidence="1">
    <location>
        <begin position="102"/>
        <end position="122"/>
    </location>
</feature>
<organism evidence="2 3">
    <name type="scientific">Candidatus Enterococcus lowellii</name>
    <dbReference type="NCBI Taxonomy" id="2230877"/>
    <lineage>
        <taxon>Bacteria</taxon>
        <taxon>Bacillati</taxon>
        <taxon>Bacillota</taxon>
        <taxon>Bacilli</taxon>
        <taxon>Lactobacillales</taxon>
        <taxon>Enterococcaceae</taxon>
        <taxon>Enterococcus</taxon>
    </lineage>
</organism>
<keyword evidence="3" id="KW-1185">Reference proteome</keyword>
<keyword evidence="1" id="KW-1133">Transmembrane helix</keyword>
<sequence>MKKYILNRKIQALFAIFLLVIVAGSLQLLQVQNRNLYLGYDWVFHYNRFYDAAQQIKEGNFQYFISMYGFTQSGRIVNALYGPMFAYFNGLLILITKSWFNYQLLTNFLITFLASLSMFILLIKNNIRIRISFFLSIMYVTFYLVQAWTFNQVFHAWGAVIFPLGVLAGLAFFKSNEGSLVKKILFLTFAMTLAVQVHVLTTLFLVILLSIFFVLAFFSSDNKVRLVQWVSIAAVLTICTTANVWYPLLEVNLENTILPPFFNANMDKSALKLSFQTLPTHLTITVFSLYIFQFILLFFVKPSKTNRIVTILAYITFIASTRIFPWNELISIIPNISLIQFPSRLLMPSVILVLLGIGLSLEQLFKQEATSRLTSSVIYLVLFSCLSLGVIEHLQSSYIQSQYWFRDTIIDDYKNTGLRVKKYNPDEIRNSFFKSDQLLTPLDVFSKTTPDYIPLENKKLATDPKFKPYKEYGKTIVINPLNKRLVKTVENNKLKLSWEATRSSEVIVPIFIYHRTEVTFNGKLLTGTEIKKNRIGNLLLNSAIGENELSIYYKNSVLFYVALGISIFSWIMISIWGSIILIRDFFRIE</sequence>
<feature type="transmembrane region" description="Helical" evidence="1">
    <location>
        <begin position="345"/>
        <end position="365"/>
    </location>
</feature>
<accession>A0ABZ2SR36</accession>
<feature type="transmembrane region" description="Helical" evidence="1">
    <location>
        <begin position="12"/>
        <end position="29"/>
    </location>
</feature>
<feature type="transmembrane region" description="Helical" evidence="1">
    <location>
        <begin position="154"/>
        <end position="173"/>
    </location>
</feature>